<organism evidence="2 3">
    <name type="scientific">Lasius platythorax</name>
    <dbReference type="NCBI Taxonomy" id="488582"/>
    <lineage>
        <taxon>Eukaryota</taxon>
        <taxon>Metazoa</taxon>
        <taxon>Ecdysozoa</taxon>
        <taxon>Arthropoda</taxon>
        <taxon>Hexapoda</taxon>
        <taxon>Insecta</taxon>
        <taxon>Pterygota</taxon>
        <taxon>Neoptera</taxon>
        <taxon>Endopterygota</taxon>
        <taxon>Hymenoptera</taxon>
        <taxon>Apocrita</taxon>
        <taxon>Aculeata</taxon>
        <taxon>Formicoidea</taxon>
        <taxon>Formicidae</taxon>
        <taxon>Formicinae</taxon>
        <taxon>Lasius</taxon>
        <taxon>Lasius</taxon>
    </lineage>
</organism>
<dbReference type="EMBL" id="OZ034830">
    <property type="protein sequence ID" value="CAL1686899.1"/>
    <property type="molecule type" value="Genomic_DNA"/>
</dbReference>
<evidence type="ECO:0000256" key="1">
    <source>
        <dbReference type="SAM" id="MobiDB-lite"/>
    </source>
</evidence>
<protein>
    <submittedName>
        <fullName evidence="2">Uncharacterized protein</fullName>
    </submittedName>
</protein>
<keyword evidence="3" id="KW-1185">Reference proteome</keyword>
<dbReference type="AlphaFoldDB" id="A0AAV2P5J3"/>
<name>A0AAV2P5J3_9HYME</name>
<feature type="region of interest" description="Disordered" evidence="1">
    <location>
        <begin position="1"/>
        <end position="24"/>
    </location>
</feature>
<proteinExistence type="predicted"/>
<accession>A0AAV2P5J3</accession>
<evidence type="ECO:0000313" key="3">
    <source>
        <dbReference type="Proteomes" id="UP001497644"/>
    </source>
</evidence>
<dbReference type="Proteomes" id="UP001497644">
    <property type="component" value="Chromosome 7"/>
</dbReference>
<evidence type="ECO:0000313" key="2">
    <source>
        <dbReference type="EMBL" id="CAL1686899.1"/>
    </source>
</evidence>
<reference evidence="2" key="1">
    <citation type="submission" date="2024-04" db="EMBL/GenBank/DDBJ databases">
        <authorList>
            <consortium name="Molecular Ecology Group"/>
        </authorList>
    </citation>
    <scope>NUCLEOTIDE SEQUENCE</scope>
</reference>
<gene>
    <name evidence="2" type="ORF">LPLAT_LOCUS12200</name>
</gene>
<sequence length="68" mass="7497">MQYRFIASSLHSKSSTGRSKERERVGAHRAVLENKVPGKNALLSVLRPPPLGCPFFLAIPSSLDSFKD</sequence>